<evidence type="ECO:0000256" key="8">
    <source>
        <dbReference type="ARBA" id="ARBA00022989"/>
    </source>
</evidence>
<evidence type="ECO:0000313" key="16">
    <source>
        <dbReference type="Proteomes" id="UP000078486"/>
    </source>
</evidence>
<dbReference type="InterPro" id="IPR003660">
    <property type="entry name" value="HAMP_dom"/>
</dbReference>
<feature type="region of interest" description="Disordered" evidence="11">
    <location>
        <begin position="59"/>
        <end position="86"/>
    </location>
</feature>
<evidence type="ECO:0000256" key="7">
    <source>
        <dbReference type="ARBA" id="ARBA00022777"/>
    </source>
</evidence>
<dbReference type="CDD" id="cd00075">
    <property type="entry name" value="HATPase"/>
    <property type="match status" value="1"/>
</dbReference>
<dbReference type="STRING" id="1184151.AW736_09350"/>
<keyword evidence="8 12" id="KW-1133">Transmembrane helix</keyword>
<dbReference type="InterPro" id="IPR050428">
    <property type="entry name" value="TCS_sensor_his_kinase"/>
</dbReference>
<feature type="transmembrane region" description="Helical" evidence="12">
    <location>
        <begin position="173"/>
        <end position="196"/>
    </location>
</feature>
<dbReference type="Gene3D" id="6.10.340.10">
    <property type="match status" value="1"/>
</dbReference>
<dbReference type="SUPFAM" id="SSF47384">
    <property type="entry name" value="Homodimeric domain of signal transducing histidine kinase"/>
    <property type="match status" value="1"/>
</dbReference>
<name>A0A178IG28_9BACT</name>
<dbReference type="GO" id="GO:0005886">
    <property type="term" value="C:plasma membrane"/>
    <property type="evidence" value="ECO:0007669"/>
    <property type="project" value="TreeGrafter"/>
</dbReference>
<evidence type="ECO:0000256" key="6">
    <source>
        <dbReference type="ARBA" id="ARBA00022692"/>
    </source>
</evidence>
<keyword evidence="4" id="KW-0597">Phosphoprotein</keyword>
<dbReference type="PANTHER" id="PTHR45436">
    <property type="entry name" value="SENSOR HISTIDINE KINASE YKOH"/>
    <property type="match status" value="1"/>
</dbReference>
<dbReference type="EC" id="2.7.13.3" evidence="3"/>
<dbReference type="Gene3D" id="1.10.287.130">
    <property type="match status" value="1"/>
</dbReference>
<dbReference type="PROSITE" id="PS50885">
    <property type="entry name" value="HAMP"/>
    <property type="match status" value="1"/>
</dbReference>
<dbReference type="FunFam" id="1.10.287.130:FF:000001">
    <property type="entry name" value="Two-component sensor histidine kinase"/>
    <property type="match status" value="1"/>
</dbReference>
<dbReference type="SUPFAM" id="SSF55874">
    <property type="entry name" value="ATPase domain of HSP90 chaperone/DNA topoisomerase II/histidine kinase"/>
    <property type="match status" value="1"/>
</dbReference>
<dbReference type="AlphaFoldDB" id="A0A178IG28"/>
<dbReference type="InterPro" id="IPR003661">
    <property type="entry name" value="HisK_dim/P_dom"/>
</dbReference>
<feature type="domain" description="HAMP" evidence="14">
    <location>
        <begin position="197"/>
        <end position="250"/>
    </location>
</feature>
<protein>
    <recommendedName>
        <fullName evidence="3">histidine kinase</fullName>
        <ecNumber evidence="3">2.7.13.3</ecNumber>
    </recommendedName>
</protein>
<organism evidence="15 16">
    <name type="scientific">Termitidicoccus mucosus</name>
    <dbReference type="NCBI Taxonomy" id="1184151"/>
    <lineage>
        <taxon>Bacteria</taxon>
        <taxon>Pseudomonadati</taxon>
        <taxon>Verrucomicrobiota</taxon>
        <taxon>Opitutia</taxon>
        <taxon>Opitutales</taxon>
        <taxon>Opitutaceae</taxon>
        <taxon>Termitidicoccus</taxon>
    </lineage>
</organism>
<gene>
    <name evidence="15" type="ORF">AW736_09350</name>
</gene>
<keyword evidence="6 12" id="KW-0812">Transmembrane</keyword>
<dbReference type="PRINTS" id="PR00344">
    <property type="entry name" value="BCTRLSENSOR"/>
</dbReference>
<dbReference type="InterPro" id="IPR036097">
    <property type="entry name" value="HisK_dim/P_sf"/>
</dbReference>
<dbReference type="SMART" id="SM00388">
    <property type="entry name" value="HisKA"/>
    <property type="match status" value="1"/>
</dbReference>
<dbReference type="SMART" id="SM00304">
    <property type="entry name" value="HAMP"/>
    <property type="match status" value="1"/>
</dbReference>
<evidence type="ECO:0000256" key="4">
    <source>
        <dbReference type="ARBA" id="ARBA00022553"/>
    </source>
</evidence>
<dbReference type="InterPro" id="IPR003594">
    <property type="entry name" value="HATPase_dom"/>
</dbReference>
<dbReference type="SUPFAM" id="SSF158472">
    <property type="entry name" value="HAMP domain-like"/>
    <property type="match status" value="1"/>
</dbReference>
<dbReference type="FunFam" id="3.30.565.10:FF:000006">
    <property type="entry name" value="Sensor histidine kinase WalK"/>
    <property type="match status" value="1"/>
</dbReference>
<evidence type="ECO:0000259" key="14">
    <source>
        <dbReference type="PROSITE" id="PS50885"/>
    </source>
</evidence>
<dbReference type="GO" id="GO:0000155">
    <property type="term" value="F:phosphorelay sensor kinase activity"/>
    <property type="evidence" value="ECO:0007669"/>
    <property type="project" value="InterPro"/>
</dbReference>
<evidence type="ECO:0000256" key="12">
    <source>
        <dbReference type="SAM" id="Phobius"/>
    </source>
</evidence>
<proteinExistence type="predicted"/>
<dbReference type="PANTHER" id="PTHR45436:SF5">
    <property type="entry name" value="SENSOR HISTIDINE KINASE TRCS"/>
    <property type="match status" value="1"/>
</dbReference>
<comment type="caution">
    <text evidence="15">The sequence shown here is derived from an EMBL/GenBank/DDBJ whole genome shotgun (WGS) entry which is preliminary data.</text>
</comment>
<accession>A0A178IG28</accession>
<dbReference type="Proteomes" id="UP000078486">
    <property type="component" value="Unassembled WGS sequence"/>
</dbReference>
<evidence type="ECO:0000313" key="15">
    <source>
        <dbReference type="EMBL" id="OAM88974.1"/>
    </source>
</evidence>
<evidence type="ECO:0000259" key="13">
    <source>
        <dbReference type="PROSITE" id="PS50109"/>
    </source>
</evidence>
<dbReference type="InterPro" id="IPR004358">
    <property type="entry name" value="Sig_transdc_His_kin-like_C"/>
</dbReference>
<evidence type="ECO:0000256" key="3">
    <source>
        <dbReference type="ARBA" id="ARBA00012438"/>
    </source>
</evidence>
<dbReference type="PROSITE" id="PS50109">
    <property type="entry name" value="HIS_KIN"/>
    <property type="match status" value="1"/>
</dbReference>
<evidence type="ECO:0000256" key="2">
    <source>
        <dbReference type="ARBA" id="ARBA00004370"/>
    </source>
</evidence>
<comment type="subcellular location">
    <subcellularLocation>
        <location evidence="2">Membrane</location>
    </subcellularLocation>
</comment>
<evidence type="ECO:0000256" key="1">
    <source>
        <dbReference type="ARBA" id="ARBA00000085"/>
    </source>
</evidence>
<keyword evidence="7" id="KW-0418">Kinase</keyword>
<dbReference type="Pfam" id="PF00672">
    <property type="entry name" value="HAMP"/>
    <property type="match status" value="1"/>
</dbReference>
<keyword evidence="5" id="KW-0808">Transferase</keyword>
<keyword evidence="10 12" id="KW-0472">Membrane</keyword>
<dbReference type="EMBL" id="LRRQ01000113">
    <property type="protein sequence ID" value="OAM88974.1"/>
    <property type="molecule type" value="Genomic_DNA"/>
</dbReference>
<evidence type="ECO:0000256" key="10">
    <source>
        <dbReference type="ARBA" id="ARBA00023136"/>
    </source>
</evidence>
<dbReference type="InterPro" id="IPR036890">
    <property type="entry name" value="HATPase_C_sf"/>
</dbReference>
<evidence type="ECO:0000256" key="5">
    <source>
        <dbReference type="ARBA" id="ARBA00022679"/>
    </source>
</evidence>
<dbReference type="Pfam" id="PF00512">
    <property type="entry name" value="HisKA"/>
    <property type="match status" value="1"/>
</dbReference>
<keyword evidence="9" id="KW-0902">Two-component regulatory system</keyword>
<dbReference type="InterPro" id="IPR005467">
    <property type="entry name" value="His_kinase_dom"/>
</dbReference>
<dbReference type="CDD" id="cd06225">
    <property type="entry name" value="HAMP"/>
    <property type="match status" value="1"/>
</dbReference>
<feature type="compositionally biased region" description="Basic and acidic residues" evidence="11">
    <location>
        <begin position="69"/>
        <end position="86"/>
    </location>
</feature>
<keyword evidence="16" id="KW-1185">Reference proteome</keyword>
<dbReference type="Gene3D" id="3.30.565.10">
    <property type="entry name" value="Histidine kinase-like ATPase, C-terminal domain"/>
    <property type="match status" value="1"/>
</dbReference>
<feature type="domain" description="Histidine kinase" evidence="13">
    <location>
        <begin position="265"/>
        <end position="480"/>
    </location>
</feature>
<evidence type="ECO:0000256" key="9">
    <source>
        <dbReference type="ARBA" id="ARBA00023012"/>
    </source>
</evidence>
<comment type="catalytic activity">
    <reaction evidence="1">
        <text>ATP + protein L-histidine = ADP + protein N-phospho-L-histidine.</text>
        <dbReference type="EC" id="2.7.13.3"/>
    </reaction>
</comment>
<dbReference type="Pfam" id="PF02518">
    <property type="entry name" value="HATPase_c"/>
    <property type="match status" value="1"/>
</dbReference>
<dbReference type="SMART" id="SM00387">
    <property type="entry name" value="HATPase_c"/>
    <property type="match status" value="1"/>
</dbReference>
<sequence>MLVVLAAFGLRLYSLHLQNRLQLIDQELQRQLIFVASTLQDTEHSEAIRAAATAALPNSPLLSASPEDSIDRTNQEHRNNLPPEARHDATKRALLDAITKAGTYYIGWAPDDSVFFKSDLVPNDILPPPKNSNLLFHAQTRGDCREQILTSSSGLRLLVGRSLKNDLAQMRSVVWQTILSGAGVMALGLIGGWWLATHATKPIKNISATAEKIASGNLAERINVSDTDSELGQLAGILNASFDHVQKAVTELQEALERQSRFVADASHELRTPVAVVLAEASSALARERTPDEYREALEACCQTARRMRRLVESLLLLARVEAGQTSNPRAVCELDRITQEAVALLRSIANEQCVSLQLETQSTQCFGNSDELGQIGMNLVSNAIHYNRPGGAVLVSVDAEDGFAVLRVEDNGQGIPKESLPHVFERFYRVDQSRSSTSGRLGLGLAITKALVEAHSGTITVTSVLGEGSTFTVRLPLAGQMVADATCAT</sequence>
<evidence type="ECO:0000256" key="11">
    <source>
        <dbReference type="SAM" id="MobiDB-lite"/>
    </source>
</evidence>
<reference evidence="15 16" key="1">
    <citation type="submission" date="2016-01" db="EMBL/GenBank/DDBJ databases">
        <title>High potential of lignocellulose degradation of a new Verrucomicrobia species.</title>
        <authorList>
            <person name="Wang Y."/>
            <person name="Shi Y."/>
            <person name="Qiu Z."/>
            <person name="Liu S."/>
            <person name="Yang H."/>
        </authorList>
    </citation>
    <scope>NUCLEOTIDE SEQUENCE [LARGE SCALE GENOMIC DNA]</scope>
    <source>
        <strain evidence="15 16">TSB47</strain>
    </source>
</reference>
<dbReference type="CDD" id="cd00082">
    <property type="entry name" value="HisKA"/>
    <property type="match status" value="1"/>
</dbReference>